<gene>
    <name evidence="2" type="ordered locus">Hhal_0749</name>
</gene>
<name>A1WV16_HALHL</name>
<dbReference type="KEGG" id="hha:Hhal_0749"/>
<dbReference type="eggNOG" id="COG1487">
    <property type="taxonomic scope" value="Bacteria"/>
</dbReference>
<dbReference type="Proteomes" id="UP000000647">
    <property type="component" value="Chromosome"/>
</dbReference>
<evidence type="ECO:0000313" key="2">
    <source>
        <dbReference type="EMBL" id="ABM61528.1"/>
    </source>
</evidence>
<dbReference type="Gene3D" id="3.40.50.1010">
    <property type="entry name" value="5'-nuclease"/>
    <property type="match status" value="1"/>
</dbReference>
<evidence type="ECO:0000259" key="1">
    <source>
        <dbReference type="Pfam" id="PF01850"/>
    </source>
</evidence>
<proteinExistence type="predicted"/>
<evidence type="ECO:0000313" key="3">
    <source>
        <dbReference type="Proteomes" id="UP000000647"/>
    </source>
</evidence>
<protein>
    <recommendedName>
        <fullName evidence="1">PIN domain-containing protein</fullName>
    </recommendedName>
</protein>
<reference evidence="3" key="1">
    <citation type="submission" date="2006-12" db="EMBL/GenBank/DDBJ databases">
        <title>Complete sequence of Halorhodospira halophila SL1.</title>
        <authorList>
            <consortium name="US DOE Joint Genome Institute"/>
            <person name="Copeland A."/>
            <person name="Lucas S."/>
            <person name="Lapidus A."/>
            <person name="Barry K."/>
            <person name="Detter J.C."/>
            <person name="Glavina del Rio T."/>
            <person name="Hammon N."/>
            <person name="Israni S."/>
            <person name="Dalin E."/>
            <person name="Tice H."/>
            <person name="Pitluck S."/>
            <person name="Saunders E."/>
            <person name="Brettin T."/>
            <person name="Bruce D."/>
            <person name="Han C."/>
            <person name="Tapia R."/>
            <person name="Schmutz J."/>
            <person name="Larimer F."/>
            <person name="Land M."/>
            <person name="Hauser L."/>
            <person name="Kyrpides N."/>
            <person name="Mikhailova N."/>
            <person name="Hoff W."/>
            <person name="Richardson P."/>
        </authorList>
    </citation>
    <scope>NUCLEOTIDE SEQUENCE [LARGE SCALE GENOMIC DNA]</scope>
    <source>
        <strain evidence="3">DSM 244 / SL1</strain>
    </source>
</reference>
<organism evidence="2 3">
    <name type="scientific">Halorhodospira halophila (strain DSM 244 / SL1)</name>
    <name type="common">Ectothiorhodospira halophila (strain DSM 244 / SL1)</name>
    <dbReference type="NCBI Taxonomy" id="349124"/>
    <lineage>
        <taxon>Bacteria</taxon>
        <taxon>Pseudomonadati</taxon>
        <taxon>Pseudomonadota</taxon>
        <taxon>Gammaproteobacteria</taxon>
        <taxon>Chromatiales</taxon>
        <taxon>Ectothiorhodospiraceae</taxon>
        <taxon>Halorhodospira</taxon>
    </lineage>
</organism>
<dbReference type="AlphaFoldDB" id="A1WV16"/>
<sequence length="114" mass="12818">MTYLLDTNILIYLIKNRPPAVAERVNALPREDLLCMSFVTFAEQLKGAERSTRKAQVLQSLERLKQEIIVVYPDSPVICHHYAEQFTLLNKCPPHSATQFPSGNESSVKAGFLG</sequence>
<dbReference type="InterPro" id="IPR029060">
    <property type="entry name" value="PIN-like_dom_sf"/>
</dbReference>
<dbReference type="EMBL" id="CP000544">
    <property type="protein sequence ID" value="ABM61528.1"/>
    <property type="molecule type" value="Genomic_DNA"/>
</dbReference>
<dbReference type="InterPro" id="IPR002716">
    <property type="entry name" value="PIN_dom"/>
</dbReference>
<dbReference type="SUPFAM" id="SSF88723">
    <property type="entry name" value="PIN domain-like"/>
    <property type="match status" value="1"/>
</dbReference>
<keyword evidence="3" id="KW-1185">Reference proteome</keyword>
<dbReference type="OrthoDB" id="9796690at2"/>
<dbReference type="STRING" id="349124.Hhal_0749"/>
<dbReference type="Pfam" id="PF01850">
    <property type="entry name" value="PIN"/>
    <property type="match status" value="1"/>
</dbReference>
<dbReference type="HOGENOM" id="CLU_2117598_0_0_6"/>
<accession>A1WV16</accession>
<dbReference type="RefSeq" id="WP_011813551.1">
    <property type="nucleotide sequence ID" value="NC_008789.1"/>
</dbReference>
<reference evidence="2 3" key="2">
    <citation type="journal article" date="2013" name="Stand. Genomic Sci.">
        <title>Complete genome sequence of Halorhodospira halophila SL1.</title>
        <authorList>
            <person name="Challacombe J.F."/>
            <person name="Majid S."/>
            <person name="Deole R."/>
            <person name="Brettin T.S."/>
            <person name="Bruce D."/>
            <person name="Delano S.F."/>
            <person name="Detter J.C."/>
            <person name="Gleasner C.D."/>
            <person name="Han C.S."/>
            <person name="Misra M."/>
            <person name="Reitenga K.G."/>
            <person name="Mikhailova N."/>
            <person name="Woyke T."/>
            <person name="Pitluck S."/>
            <person name="Nolan M."/>
            <person name="Land M.L."/>
            <person name="Saunders E."/>
            <person name="Tapia R."/>
            <person name="Lapidus A."/>
            <person name="Ivanova N."/>
            <person name="Hoff W.D."/>
        </authorList>
    </citation>
    <scope>NUCLEOTIDE SEQUENCE [LARGE SCALE GENOMIC DNA]</scope>
    <source>
        <strain evidence="3">DSM 244 / SL1</strain>
    </source>
</reference>
<feature type="domain" description="PIN" evidence="1">
    <location>
        <begin position="3"/>
        <end position="75"/>
    </location>
</feature>